<dbReference type="RefSeq" id="WP_067586204.1">
    <property type="nucleotide sequence ID" value="NZ_JABMCZ010000005.1"/>
</dbReference>
<feature type="region of interest" description="Disordered" evidence="1">
    <location>
        <begin position="95"/>
        <end position="114"/>
    </location>
</feature>
<dbReference type="Proteomes" id="UP000076512">
    <property type="component" value="Unassembled WGS sequence"/>
</dbReference>
<organism evidence="2 3">
    <name type="scientific">Nocardia terpenica</name>
    <dbReference type="NCBI Taxonomy" id="455432"/>
    <lineage>
        <taxon>Bacteria</taxon>
        <taxon>Bacillati</taxon>
        <taxon>Actinomycetota</taxon>
        <taxon>Actinomycetes</taxon>
        <taxon>Mycobacteriales</taxon>
        <taxon>Nocardiaceae</taxon>
        <taxon>Nocardia</taxon>
    </lineage>
</organism>
<keyword evidence="3" id="KW-1185">Reference proteome</keyword>
<evidence type="ECO:0000313" key="3">
    <source>
        <dbReference type="Proteomes" id="UP000076512"/>
    </source>
</evidence>
<comment type="caution">
    <text evidence="2">The sequence shown here is derived from an EMBL/GenBank/DDBJ whole genome shotgun (WGS) entry which is preliminary data.</text>
</comment>
<gene>
    <name evidence="2" type="ORF">AWN90_21895</name>
</gene>
<evidence type="ECO:0000313" key="2">
    <source>
        <dbReference type="EMBL" id="KZM74713.1"/>
    </source>
</evidence>
<sequence length="148" mass="15765">MPRWSDFLDRFRPAGAPGAAGPGGVPVDRAAIAAAELMPLLVRLDDAHDEADRIRRAAEARAVRLRDEGDSTAAALVDRARESMETVAAQAMTKALAQARERAPDPGPDADIPGRVQARLPEYVDRVVAVAREIIAELGATGFETTGR</sequence>
<dbReference type="STRING" id="455432.AWN90_21895"/>
<dbReference type="EMBL" id="LWGR01000004">
    <property type="protein sequence ID" value="KZM74713.1"/>
    <property type="molecule type" value="Genomic_DNA"/>
</dbReference>
<accession>A0A164NTR6</accession>
<name>A0A164NTR6_9NOCA</name>
<dbReference type="AlphaFoldDB" id="A0A164NTR6"/>
<proteinExistence type="predicted"/>
<protein>
    <submittedName>
        <fullName evidence="2">Uncharacterized protein</fullName>
    </submittedName>
</protein>
<evidence type="ECO:0000256" key="1">
    <source>
        <dbReference type="SAM" id="MobiDB-lite"/>
    </source>
</evidence>
<reference evidence="2 3" key="1">
    <citation type="submission" date="2016-04" db="EMBL/GenBank/DDBJ databases">
        <authorList>
            <person name="Evans L.H."/>
            <person name="Alamgir A."/>
            <person name="Owens N."/>
            <person name="Weber N.D."/>
            <person name="Virtaneva K."/>
            <person name="Barbian K."/>
            <person name="Babar A."/>
            <person name="Rosenke K."/>
        </authorList>
    </citation>
    <scope>NUCLEOTIDE SEQUENCE [LARGE SCALE GENOMIC DNA]</scope>
    <source>
        <strain evidence="2 3">IFM 0406</strain>
    </source>
</reference>